<dbReference type="InterPro" id="IPR019376">
    <property type="entry name" value="Myeloid_leukemia_factor"/>
</dbReference>
<comment type="subcellular location">
    <subcellularLocation>
        <location evidence="1">Cytoplasm</location>
    </subcellularLocation>
</comment>
<dbReference type="Pfam" id="PF10248">
    <property type="entry name" value="Mlf1IP"/>
    <property type="match status" value="1"/>
</dbReference>
<evidence type="ECO:0000256" key="4">
    <source>
        <dbReference type="ARBA" id="ARBA00022553"/>
    </source>
</evidence>
<evidence type="ECO:0000313" key="5">
    <source>
        <dbReference type="EMBL" id="CAE4579151.1"/>
    </source>
</evidence>
<keyword evidence="3" id="KW-0963">Cytoplasm</keyword>
<organism evidence="5">
    <name type="scientific">Alexandrium monilatum</name>
    <dbReference type="NCBI Taxonomy" id="311494"/>
    <lineage>
        <taxon>Eukaryota</taxon>
        <taxon>Sar</taxon>
        <taxon>Alveolata</taxon>
        <taxon>Dinophyceae</taxon>
        <taxon>Gonyaulacales</taxon>
        <taxon>Pyrocystaceae</taxon>
        <taxon>Alexandrium</taxon>
    </lineage>
</organism>
<protein>
    <submittedName>
        <fullName evidence="5">Uncharacterized protein</fullName>
    </submittedName>
</protein>
<name>A0A7S4QCB8_9DINO</name>
<evidence type="ECO:0000256" key="2">
    <source>
        <dbReference type="ARBA" id="ARBA00008332"/>
    </source>
</evidence>
<reference evidence="5" key="1">
    <citation type="submission" date="2021-01" db="EMBL/GenBank/DDBJ databases">
        <authorList>
            <person name="Corre E."/>
            <person name="Pelletier E."/>
            <person name="Niang G."/>
            <person name="Scheremetjew M."/>
            <person name="Finn R."/>
            <person name="Kale V."/>
            <person name="Holt S."/>
            <person name="Cochrane G."/>
            <person name="Meng A."/>
            <person name="Brown T."/>
            <person name="Cohen L."/>
        </authorList>
    </citation>
    <scope>NUCLEOTIDE SEQUENCE</scope>
    <source>
        <strain evidence="5">CCMP3105</strain>
    </source>
</reference>
<evidence type="ECO:0000256" key="1">
    <source>
        <dbReference type="ARBA" id="ARBA00004496"/>
    </source>
</evidence>
<keyword evidence="4" id="KW-0597">Phosphoprotein</keyword>
<gene>
    <name evidence="5" type="ORF">AMON00008_LOCUS18093</name>
</gene>
<proteinExistence type="inferred from homology"/>
<comment type="similarity">
    <text evidence="2">Belongs to the MLF family.</text>
</comment>
<dbReference type="EMBL" id="HBNR01026745">
    <property type="protein sequence ID" value="CAE4579151.1"/>
    <property type="molecule type" value="Transcribed_RNA"/>
</dbReference>
<sequence>MQPFNQQPQQLQVYQRPAQQMQPQMGVASQQLQPFGPMGASPFDMMDQMMGSMGAGGMFGGLFAQMDQMMRQMNSPMDGMIPMGGGGSQVMMMSSSGGGCGAFSSNTMVMSSTIGADGQVHTERYSSSAVGDHGRRISEMQQAYSNSTTGVDKMSLERQMLDQGRKMVKERNRHSGEERTTDLFRGIEAEEAEDFERRWQGEAKPHLPSHCLPAQQLMMTGGNAAGASSRRSQVAGPYAAGPAALTAAPANTCYTVPAAPQGQYTAPGPRTQSSYMVPSAQVSRAPAVVQDGAQAAAYIPGRTTYVQQPSSAPVATGARPTTVPGCTYTVRQ</sequence>
<evidence type="ECO:0000256" key="3">
    <source>
        <dbReference type="ARBA" id="ARBA00022490"/>
    </source>
</evidence>
<dbReference type="GO" id="GO:0005737">
    <property type="term" value="C:cytoplasm"/>
    <property type="evidence" value="ECO:0007669"/>
    <property type="project" value="UniProtKB-SubCell"/>
</dbReference>
<dbReference type="AlphaFoldDB" id="A0A7S4QCB8"/>
<accession>A0A7S4QCB8</accession>